<dbReference type="Pfam" id="PF00646">
    <property type="entry name" value="F-box"/>
    <property type="match status" value="1"/>
</dbReference>
<proteinExistence type="predicted"/>
<name>A0A0N4Z707_PARTI</name>
<dbReference type="InterPro" id="IPR036047">
    <property type="entry name" value="F-box-like_dom_sf"/>
</dbReference>
<dbReference type="PROSITE" id="PS50181">
    <property type="entry name" value="FBOX"/>
    <property type="match status" value="1"/>
</dbReference>
<evidence type="ECO:0000313" key="3">
    <source>
        <dbReference type="WBParaSite" id="PTRK_0000296100.1"/>
    </source>
</evidence>
<dbReference type="InterPro" id="IPR001810">
    <property type="entry name" value="F-box_dom"/>
</dbReference>
<dbReference type="CDD" id="cd09917">
    <property type="entry name" value="F-box_SF"/>
    <property type="match status" value="1"/>
</dbReference>
<evidence type="ECO:0000259" key="1">
    <source>
        <dbReference type="PROSITE" id="PS50181"/>
    </source>
</evidence>
<dbReference type="Proteomes" id="UP000038045">
    <property type="component" value="Unplaced"/>
</dbReference>
<evidence type="ECO:0000313" key="2">
    <source>
        <dbReference type="Proteomes" id="UP000038045"/>
    </source>
</evidence>
<reference evidence="3" key="1">
    <citation type="submission" date="2017-02" db="UniProtKB">
        <authorList>
            <consortium name="WormBaseParasite"/>
        </authorList>
    </citation>
    <scope>IDENTIFICATION</scope>
</reference>
<dbReference type="Gene3D" id="1.20.1280.50">
    <property type="match status" value="1"/>
</dbReference>
<keyword evidence="2" id="KW-1185">Reference proteome</keyword>
<protein>
    <submittedName>
        <fullName evidence="3">F-box domain-containing protein</fullName>
    </submittedName>
</protein>
<feature type="domain" description="F-box" evidence="1">
    <location>
        <begin position="1"/>
        <end position="54"/>
    </location>
</feature>
<accession>A0A0N4Z707</accession>
<dbReference type="WBParaSite" id="PTRK_0000296100.1">
    <property type="protein sequence ID" value="PTRK_0000296100.1"/>
    <property type="gene ID" value="PTRK_0000296100"/>
</dbReference>
<dbReference type="SUPFAM" id="SSF81383">
    <property type="entry name" value="F-box domain"/>
    <property type="match status" value="1"/>
</dbReference>
<dbReference type="SMART" id="SM00256">
    <property type="entry name" value="FBOX"/>
    <property type="match status" value="1"/>
</dbReference>
<dbReference type="AlphaFoldDB" id="A0A0N4Z707"/>
<sequence length="319" mass="37581">MSILPLPEEILLEVFKKLSSGDIIRAKYVSRQFYNVIERNLSAVDKPDVYYMAISTPVSDTVTMVDEAYNFAVCFNVIRDGVKRDLKMRLTSLPINRLEFYLRRLQFRNINRFIILSMWTRKLYRVLNKYIKRTTKFKNIQLDIDRSYGMKDFEEFFNNLTSVEHFNLFNVAFLAKSKQLGQIVNDSTMFMNLMLPKFLDNCLNLTEFEVDCDPENLEMKYIDLILKRLNNTKFCNGNNANHMLRFSFSDNHDSNRNLSHIALPKLKQILEPHFEHCTSVSVYSFLLIKQCPNCSEKIYLTVQFLPVNYLGPYTIGIFH</sequence>
<organism evidence="2 3">
    <name type="scientific">Parastrongyloides trichosuri</name>
    <name type="common">Possum-specific nematode worm</name>
    <dbReference type="NCBI Taxonomy" id="131310"/>
    <lineage>
        <taxon>Eukaryota</taxon>
        <taxon>Metazoa</taxon>
        <taxon>Ecdysozoa</taxon>
        <taxon>Nematoda</taxon>
        <taxon>Chromadorea</taxon>
        <taxon>Rhabditida</taxon>
        <taxon>Tylenchina</taxon>
        <taxon>Panagrolaimomorpha</taxon>
        <taxon>Strongyloidoidea</taxon>
        <taxon>Strongyloididae</taxon>
        <taxon>Parastrongyloides</taxon>
    </lineage>
</organism>